<dbReference type="GO" id="GO:0000155">
    <property type="term" value="F:phosphorelay sensor kinase activity"/>
    <property type="evidence" value="ECO:0007669"/>
    <property type="project" value="InterPro"/>
</dbReference>
<proteinExistence type="predicted"/>
<name>A0A7T0BUK9_9BACT</name>
<dbReference type="SMART" id="SM00388">
    <property type="entry name" value="HisKA"/>
    <property type="match status" value="1"/>
</dbReference>
<accession>A0A7T0BUK9</accession>
<keyword evidence="5" id="KW-0547">Nucleotide-binding</keyword>
<dbReference type="InterPro" id="IPR005467">
    <property type="entry name" value="His_kinase_dom"/>
</dbReference>
<dbReference type="SMART" id="SM00387">
    <property type="entry name" value="HATPase_c"/>
    <property type="match status" value="1"/>
</dbReference>
<evidence type="ECO:0000256" key="7">
    <source>
        <dbReference type="ARBA" id="ARBA00022840"/>
    </source>
</evidence>
<evidence type="ECO:0000256" key="5">
    <source>
        <dbReference type="ARBA" id="ARBA00022741"/>
    </source>
</evidence>
<dbReference type="InterPro" id="IPR036890">
    <property type="entry name" value="HATPase_C_sf"/>
</dbReference>
<organism evidence="11 12">
    <name type="scientific">Candidatus Nitronauta litoralis</name>
    <dbReference type="NCBI Taxonomy" id="2705533"/>
    <lineage>
        <taxon>Bacteria</taxon>
        <taxon>Pseudomonadati</taxon>
        <taxon>Nitrospinota/Tectimicrobiota group</taxon>
        <taxon>Nitrospinota</taxon>
        <taxon>Nitrospinia</taxon>
        <taxon>Nitrospinales</taxon>
        <taxon>Nitrospinaceae</taxon>
        <taxon>Candidatus Nitronauta</taxon>
    </lineage>
</organism>
<evidence type="ECO:0000256" key="2">
    <source>
        <dbReference type="ARBA" id="ARBA00012438"/>
    </source>
</evidence>
<feature type="region of interest" description="Disordered" evidence="9">
    <location>
        <begin position="77"/>
        <end position="108"/>
    </location>
</feature>
<evidence type="ECO:0000256" key="9">
    <source>
        <dbReference type="SAM" id="MobiDB-lite"/>
    </source>
</evidence>
<dbReference type="Gene3D" id="3.30.450.20">
    <property type="entry name" value="PAS domain"/>
    <property type="match status" value="1"/>
</dbReference>
<evidence type="ECO:0000256" key="1">
    <source>
        <dbReference type="ARBA" id="ARBA00000085"/>
    </source>
</evidence>
<evidence type="ECO:0000256" key="4">
    <source>
        <dbReference type="ARBA" id="ARBA00022679"/>
    </source>
</evidence>
<dbReference type="EMBL" id="CP048685">
    <property type="protein sequence ID" value="QPJ60742.1"/>
    <property type="molecule type" value="Genomic_DNA"/>
</dbReference>
<dbReference type="CDD" id="cd00082">
    <property type="entry name" value="HisKA"/>
    <property type="match status" value="1"/>
</dbReference>
<evidence type="ECO:0000313" key="11">
    <source>
        <dbReference type="EMBL" id="QPJ60742.1"/>
    </source>
</evidence>
<dbReference type="AlphaFoldDB" id="A0A7T0BUK9"/>
<sequence>MTDIHESIVSQINNLILIVNRDLKVEFVNTGFGKFMERRTSDFIGSPLRDVLEISKEQWEFLESELQGELCTLNKDTHKESRVHSSASIETRDPLKGSHHQKNSENPPSVITLGEKIFTYQVFALEFNNNSCRGLIFNDLTREKHFLDRMTQAENIASLKTLVAGISHEINNPLHSILSFAEAMEKEQDIGRMRDFASRVAKLSSRIGKKFAEFSGYVQGKGAGAPELIDIEETLKKALNLILLPLEKNSIEVETDISSLPKIEGDFEEIQQIWMNILNNAVQAMECCGRIKIHGRESNGVLTIIISDNGPGMTRETLRRVFNPFFTTKMQGEGTGLGLSITKRLVEKYGGSIDLKSQGGQGTTVSISFPAKIIMKKAGFFESQ</sequence>
<dbReference type="PANTHER" id="PTHR43065:SF46">
    <property type="entry name" value="C4-DICARBOXYLATE TRANSPORT SENSOR PROTEIN DCTB"/>
    <property type="match status" value="1"/>
</dbReference>
<keyword evidence="8" id="KW-0902">Two-component regulatory system</keyword>
<keyword evidence="4" id="KW-0808">Transferase</keyword>
<dbReference type="Pfam" id="PF02518">
    <property type="entry name" value="HATPase_c"/>
    <property type="match status" value="1"/>
</dbReference>
<dbReference type="InterPro" id="IPR003594">
    <property type="entry name" value="HATPase_dom"/>
</dbReference>
<keyword evidence="7" id="KW-0067">ATP-binding</keyword>
<dbReference type="Proteomes" id="UP000594688">
    <property type="component" value="Chromosome"/>
</dbReference>
<dbReference type="PANTHER" id="PTHR43065">
    <property type="entry name" value="SENSOR HISTIDINE KINASE"/>
    <property type="match status" value="1"/>
</dbReference>
<keyword evidence="6" id="KW-0418">Kinase</keyword>
<reference evidence="11 12" key="1">
    <citation type="submission" date="2020-02" db="EMBL/GenBank/DDBJ databases">
        <title>Genomic and physiological characterization of two novel Nitrospinaceae genera.</title>
        <authorList>
            <person name="Mueller A.J."/>
            <person name="Jung M.-Y."/>
            <person name="Strachan C.R."/>
            <person name="Herbold C.W."/>
            <person name="Kirkegaard R.H."/>
            <person name="Daims H."/>
        </authorList>
    </citation>
    <scope>NUCLEOTIDE SEQUENCE [LARGE SCALE GENOMIC DNA]</scope>
    <source>
        <strain evidence="11">EB</strain>
    </source>
</reference>
<dbReference type="GO" id="GO:0005524">
    <property type="term" value="F:ATP binding"/>
    <property type="evidence" value="ECO:0007669"/>
    <property type="project" value="UniProtKB-KW"/>
</dbReference>
<gene>
    <name evidence="11" type="ORF">G3M70_02095</name>
</gene>
<dbReference type="PROSITE" id="PS50109">
    <property type="entry name" value="HIS_KIN"/>
    <property type="match status" value="1"/>
</dbReference>
<feature type="domain" description="Histidine kinase" evidence="10">
    <location>
        <begin position="165"/>
        <end position="373"/>
    </location>
</feature>
<dbReference type="SUPFAM" id="SSF47384">
    <property type="entry name" value="Homodimeric domain of signal transducing histidine kinase"/>
    <property type="match status" value="1"/>
</dbReference>
<evidence type="ECO:0000259" key="10">
    <source>
        <dbReference type="PROSITE" id="PS50109"/>
    </source>
</evidence>
<dbReference type="KEGG" id="nli:G3M70_02095"/>
<dbReference type="InterPro" id="IPR003661">
    <property type="entry name" value="HisK_dim/P_dom"/>
</dbReference>
<dbReference type="EC" id="2.7.13.3" evidence="2"/>
<dbReference type="Gene3D" id="3.30.565.10">
    <property type="entry name" value="Histidine kinase-like ATPase, C-terminal domain"/>
    <property type="match status" value="1"/>
</dbReference>
<dbReference type="Gene3D" id="1.10.287.130">
    <property type="match status" value="1"/>
</dbReference>
<evidence type="ECO:0000256" key="8">
    <source>
        <dbReference type="ARBA" id="ARBA00023012"/>
    </source>
</evidence>
<evidence type="ECO:0000256" key="3">
    <source>
        <dbReference type="ARBA" id="ARBA00022553"/>
    </source>
</evidence>
<dbReference type="InterPro" id="IPR004358">
    <property type="entry name" value="Sig_transdc_His_kin-like_C"/>
</dbReference>
<evidence type="ECO:0000313" key="12">
    <source>
        <dbReference type="Proteomes" id="UP000594688"/>
    </source>
</evidence>
<protein>
    <recommendedName>
        <fullName evidence="2">histidine kinase</fullName>
        <ecNumber evidence="2">2.7.13.3</ecNumber>
    </recommendedName>
</protein>
<dbReference type="Pfam" id="PF00512">
    <property type="entry name" value="HisKA"/>
    <property type="match status" value="1"/>
</dbReference>
<evidence type="ECO:0000256" key="6">
    <source>
        <dbReference type="ARBA" id="ARBA00022777"/>
    </source>
</evidence>
<dbReference type="PRINTS" id="PR00344">
    <property type="entry name" value="BCTRLSENSOR"/>
</dbReference>
<dbReference type="SUPFAM" id="SSF55874">
    <property type="entry name" value="ATPase domain of HSP90 chaperone/DNA topoisomerase II/histidine kinase"/>
    <property type="match status" value="1"/>
</dbReference>
<keyword evidence="3" id="KW-0597">Phosphoprotein</keyword>
<comment type="catalytic activity">
    <reaction evidence="1">
        <text>ATP + protein L-histidine = ADP + protein N-phospho-L-histidine.</text>
        <dbReference type="EC" id="2.7.13.3"/>
    </reaction>
</comment>
<dbReference type="InterPro" id="IPR036097">
    <property type="entry name" value="HisK_dim/P_sf"/>
</dbReference>